<dbReference type="InterPro" id="IPR011009">
    <property type="entry name" value="Kinase-like_dom_sf"/>
</dbReference>
<accession>A0A2P5X4U7</accession>
<evidence type="ECO:0008006" key="8">
    <source>
        <dbReference type="Google" id="ProtNLM"/>
    </source>
</evidence>
<gene>
    <name evidence="6" type="ORF">GOBAR_AA22314</name>
</gene>
<dbReference type="PANTHER" id="PTHR27002">
    <property type="entry name" value="RECEPTOR-LIKE SERINE/THREONINE-PROTEIN KINASE SD1-8"/>
    <property type="match status" value="1"/>
</dbReference>
<keyword evidence="4" id="KW-0418">Kinase</keyword>
<dbReference type="OrthoDB" id="8891264at2759"/>
<dbReference type="SUPFAM" id="SSF56112">
    <property type="entry name" value="Protein kinase-like (PK-like)"/>
    <property type="match status" value="1"/>
</dbReference>
<dbReference type="Gene3D" id="3.30.200.20">
    <property type="entry name" value="Phosphorylase Kinase, domain 1"/>
    <property type="match status" value="1"/>
</dbReference>
<keyword evidence="2" id="KW-0808">Transferase</keyword>
<protein>
    <recommendedName>
        <fullName evidence="8">Serine-threonine/tyrosine-protein kinase catalytic domain-containing protein</fullName>
    </recommendedName>
</protein>
<evidence type="ECO:0000313" key="6">
    <source>
        <dbReference type="EMBL" id="PPR98362.1"/>
    </source>
</evidence>
<keyword evidence="5" id="KW-0067">ATP-binding</keyword>
<evidence type="ECO:0000256" key="1">
    <source>
        <dbReference type="ARBA" id="ARBA00022527"/>
    </source>
</evidence>
<keyword evidence="1" id="KW-0723">Serine/threonine-protein kinase</keyword>
<dbReference type="EMBL" id="KZ665661">
    <property type="protein sequence ID" value="PPR98362.1"/>
    <property type="molecule type" value="Genomic_DNA"/>
</dbReference>
<dbReference type="GO" id="GO:0005886">
    <property type="term" value="C:plasma membrane"/>
    <property type="evidence" value="ECO:0007669"/>
    <property type="project" value="TreeGrafter"/>
</dbReference>
<sequence>MDLYIQELEIFIPKSSFSAKDQKEELDLPSFDLATIVFAIDTQEQTRTMRFWNRVLKDGQEITMERSGGGLDEFKNEVIHMAKLQHQNLMKLLRCCIQADVKILVY</sequence>
<name>A0A2P5X4U7_GOSBA</name>
<dbReference type="PANTHER" id="PTHR27002:SF1039">
    <property type="entry name" value="NON-SPECIFIC SERINE_THREONINE PROTEIN KINASE"/>
    <property type="match status" value="1"/>
</dbReference>
<keyword evidence="3" id="KW-0547">Nucleotide-binding</keyword>
<dbReference type="GO" id="GO:0005524">
    <property type="term" value="F:ATP binding"/>
    <property type="evidence" value="ECO:0007669"/>
    <property type="project" value="UniProtKB-KW"/>
</dbReference>
<evidence type="ECO:0000256" key="3">
    <source>
        <dbReference type="ARBA" id="ARBA00022741"/>
    </source>
</evidence>
<dbReference type="Proteomes" id="UP000239757">
    <property type="component" value="Unassembled WGS sequence"/>
</dbReference>
<proteinExistence type="predicted"/>
<evidence type="ECO:0000256" key="5">
    <source>
        <dbReference type="ARBA" id="ARBA00022840"/>
    </source>
</evidence>
<evidence type="ECO:0000256" key="2">
    <source>
        <dbReference type="ARBA" id="ARBA00022679"/>
    </source>
</evidence>
<organism evidence="6 7">
    <name type="scientific">Gossypium barbadense</name>
    <name type="common">Sea Island cotton</name>
    <name type="synonym">Hibiscus barbadensis</name>
    <dbReference type="NCBI Taxonomy" id="3634"/>
    <lineage>
        <taxon>Eukaryota</taxon>
        <taxon>Viridiplantae</taxon>
        <taxon>Streptophyta</taxon>
        <taxon>Embryophyta</taxon>
        <taxon>Tracheophyta</taxon>
        <taxon>Spermatophyta</taxon>
        <taxon>Magnoliopsida</taxon>
        <taxon>eudicotyledons</taxon>
        <taxon>Gunneridae</taxon>
        <taxon>Pentapetalae</taxon>
        <taxon>rosids</taxon>
        <taxon>malvids</taxon>
        <taxon>Malvales</taxon>
        <taxon>Malvaceae</taxon>
        <taxon>Malvoideae</taxon>
        <taxon>Gossypium</taxon>
    </lineage>
</organism>
<evidence type="ECO:0000256" key="4">
    <source>
        <dbReference type="ARBA" id="ARBA00022777"/>
    </source>
</evidence>
<dbReference type="GO" id="GO:0004674">
    <property type="term" value="F:protein serine/threonine kinase activity"/>
    <property type="evidence" value="ECO:0007669"/>
    <property type="project" value="UniProtKB-KW"/>
</dbReference>
<reference evidence="6 7" key="1">
    <citation type="submission" date="2015-01" db="EMBL/GenBank/DDBJ databases">
        <title>Genome of allotetraploid Gossypium barbadense reveals genomic plasticity and fiber elongation in cotton evolution.</title>
        <authorList>
            <person name="Chen X."/>
            <person name="Liu X."/>
            <person name="Zhao B."/>
            <person name="Zheng H."/>
            <person name="Hu Y."/>
            <person name="Lu G."/>
            <person name="Yang C."/>
            <person name="Chen J."/>
            <person name="Shan C."/>
            <person name="Zhang L."/>
            <person name="Zhou Y."/>
            <person name="Wang L."/>
            <person name="Guo W."/>
            <person name="Bai Y."/>
            <person name="Ruan J."/>
            <person name="Shangguan X."/>
            <person name="Mao Y."/>
            <person name="Jiang J."/>
            <person name="Zhu Y."/>
            <person name="Lei J."/>
            <person name="Kang H."/>
            <person name="Chen S."/>
            <person name="He X."/>
            <person name="Wang R."/>
            <person name="Wang Y."/>
            <person name="Chen J."/>
            <person name="Wang L."/>
            <person name="Yu S."/>
            <person name="Wang B."/>
            <person name="Wei J."/>
            <person name="Song S."/>
            <person name="Lu X."/>
            <person name="Gao Z."/>
            <person name="Gu W."/>
            <person name="Deng X."/>
            <person name="Ma D."/>
            <person name="Wang S."/>
            <person name="Liang W."/>
            <person name="Fang L."/>
            <person name="Cai C."/>
            <person name="Zhu X."/>
            <person name="Zhou B."/>
            <person name="Zhang Y."/>
            <person name="Chen Z."/>
            <person name="Xu S."/>
            <person name="Zhu R."/>
            <person name="Wang S."/>
            <person name="Zhang T."/>
            <person name="Zhao G."/>
        </authorList>
    </citation>
    <scope>NUCLEOTIDE SEQUENCE [LARGE SCALE GENOMIC DNA]</scope>
    <source>
        <strain evidence="7">cv. Xinhai21</strain>
        <tissue evidence="6">Leaf</tissue>
    </source>
</reference>
<dbReference type="AlphaFoldDB" id="A0A2P5X4U7"/>
<evidence type="ECO:0000313" key="7">
    <source>
        <dbReference type="Proteomes" id="UP000239757"/>
    </source>
</evidence>